<evidence type="ECO:0000313" key="9">
    <source>
        <dbReference type="Proteomes" id="UP000214688"/>
    </source>
</evidence>
<feature type="transmembrane region" description="Helical" evidence="6">
    <location>
        <begin position="20"/>
        <end position="47"/>
    </location>
</feature>
<dbReference type="Pfam" id="PF02683">
    <property type="entry name" value="DsbD_TM"/>
    <property type="match status" value="1"/>
</dbReference>
<keyword evidence="5 6" id="KW-0472">Membrane</keyword>
<dbReference type="EMBL" id="CP022657">
    <property type="protein sequence ID" value="ASS76265.1"/>
    <property type="molecule type" value="Genomic_DNA"/>
</dbReference>
<name>A0A223D434_9BACL</name>
<evidence type="ECO:0000256" key="2">
    <source>
        <dbReference type="ARBA" id="ARBA00006143"/>
    </source>
</evidence>
<keyword evidence="3 6" id="KW-0812">Transmembrane</keyword>
<dbReference type="OrthoDB" id="9803065at2"/>
<dbReference type="Proteomes" id="UP000214688">
    <property type="component" value="Chromosome"/>
</dbReference>
<keyword evidence="4 6" id="KW-1133">Transmembrane helix</keyword>
<accession>A0A223D434</accession>
<feature type="domain" description="Cytochrome C biogenesis protein transmembrane" evidence="7">
    <location>
        <begin position="21"/>
        <end position="230"/>
    </location>
</feature>
<feature type="transmembrane region" description="Helical" evidence="6">
    <location>
        <begin position="143"/>
        <end position="171"/>
    </location>
</feature>
<dbReference type="PANTHER" id="PTHR31272:SF4">
    <property type="entry name" value="CYTOCHROME C-TYPE BIOGENESIS PROTEIN HI_1454-RELATED"/>
    <property type="match status" value="1"/>
</dbReference>
<evidence type="ECO:0000256" key="3">
    <source>
        <dbReference type="ARBA" id="ARBA00022692"/>
    </source>
</evidence>
<evidence type="ECO:0000256" key="5">
    <source>
        <dbReference type="ARBA" id="ARBA00023136"/>
    </source>
</evidence>
<evidence type="ECO:0000256" key="1">
    <source>
        <dbReference type="ARBA" id="ARBA00004141"/>
    </source>
</evidence>
<proteinExistence type="inferred from homology"/>
<evidence type="ECO:0000256" key="6">
    <source>
        <dbReference type="SAM" id="Phobius"/>
    </source>
</evidence>
<reference evidence="8 9" key="1">
    <citation type="journal article" date="2015" name="Int. J. Syst. Evol. Microbiol.">
        <title>Tumebacillus algifaecis sp. nov., isolated from decomposing algal scum.</title>
        <authorList>
            <person name="Wu Y.F."/>
            <person name="Zhang B."/>
            <person name="Xing P."/>
            <person name="Wu Q.L."/>
            <person name="Liu S.J."/>
        </authorList>
    </citation>
    <scope>NUCLEOTIDE SEQUENCE [LARGE SCALE GENOMIC DNA]</scope>
    <source>
        <strain evidence="8 9">THMBR28</strain>
    </source>
</reference>
<feature type="transmembrane region" description="Helical" evidence="6">
    <location>
        <begin position="68"/>
        <end position="97"/>
    </location>
</feature>
<evidence type="ECO:0000256" key="4">
    <source>
        <dbReference type="ARBA" id="ARBA00022989"/>
    </source>
</evidence>
<dbReference type="RefSeq" id="WP_094237498.1">
    <property type="nucleotide sequence ID" value="NZ_CP022657.1"/>
</dbReference>
<dbReference type="GO" id="GO:0016020">
    <property type="term" value="C:membrane"/>
    <property type="evidence" value="ECO:0007669"/>
    <property type="project" value="UniProtKB-SubCell"/>
</dbReference>
<evidence type="ECO:0000313" key="8">
    <source>
        <dbReference type="EMBL" id="ASS76265.1"/>
    </source>
</evidence>
<feature type="transmembrane region" description="Helical" evidence="6">
    <location>
        <begin position="103"/>
        <end position="123"/>
    </location>
</feature>
<gene>
    <name evidence="8" type="ORF">CIG75_15820</name>
</gene>
<protein>
    <submittedName>
        <fullName evidence="8">Cytochrome C biogenesis protein</fullName>
    </submittedName>
</protein>
<dbReference type="InterPro" id="IPR051790">
    <property type="entry name" value="Cytochrome_c-biogenesis_DsbD"/>
</dbReference>
<feature type="transmembrane region" description="Helical" evidence="6">
    <location>
        <begin position="183"/>
        <end position="201"/>
    </location>
</feature>
<dbReference type="AlphaFoldDB" id="A0A223D434"/>
<sequence>MIEIEPEGGSIVLDAANPTFIVAFFAGLLSFVSPCCLPLYPSYLSYITGVSYQEMYEHRNQAAVRRKALTYSFFFVLGFSLIFIVLGMSASTIGALFSNYGDLIRQIGGILIIVMGLFLSGIIKIDALLSTKQLRLKWRPAGYFGAVIVGISFAAGWTPCIGPILASVLAIAASNPASGMSLMLFYSIGFALPFLIMAYTLGSVRWMMKYAQTISKVGGIGMILMGVLLLTDSLTKITTWLIPLFGGFTGF</sequence>
<keyword evidence="9" id="KW-1185">Reference proteome</keyword>
<dbReference type="KEGG" id="tab:CIG75_15820"/>
<organism evidence="8 9">
    <name type="scientific">Tumebacillus algifaecis</name>
    <dbReference type="NCBI Taxonomy" id="1214604"/>
    <lineage>
        <taxon>Bacteria</taxon>
        <taxon>Bacillati</taxon>
        <taxon>Bacillota</taxon>
        <taxon>Bacilli</taxon>
        <taxon>Bacillales</taxon>
        <taxon>Alicyclobacillaceae</taxon>
        <taxon>Tumebacillus</taxon>
    </lineage>
</organism>
<comment type="subcellular location">
    <subcellularLocation>
        <location evidence="1">Membrane</location>
        <topology evidence="1">Multi-pass membrane protein</topology>
    </subcellularLocation>
</comment>
<dbReference type="PANTHER" id="PTHR31272">
    <property type="entry name" value="CYTOCHROME C-TYPE BIOGENESIS PROTEIN HI_1454-RELATED"/>
    <property type="match status" value="1"/>
</dbReference>
<comment type="similarity">
    <text evidence="2">Belongs to the DsbD family.</text>
</comment>
<dbReference type="GO" id="GO:0017004">
    <property type="term" value="P:cytochrome complex assembly"/>
    <property type="evidence" value="ECO:0007669"/>
    <property type="project" value="InterPro"/>
</dbReference>
<evidence type="ECO:0000259" key="7">
    <source>
        <dbReference type="Pfam" id="PF02683"/>
    </source>
</evidence>
<dbReference type="InterPro" id="IPR003834">
    <property type="entry name" value="Cyt_c_assmbl_TM_dom"/>
</dbReference>